<accession>A0A5A7NYK5</accession>
<organism evidence="1 2">
    <name type="scientific">Striga asiatica</name>
    <name type="common">Asiatic witchweed</name>
    <name type="synonym">Buchnera asiatica</name>
    <dbReference type="NCBI Taxonomy" id="4170"/>
    <lineage>
        <taxon>Eukaryota</taxon>
        <taxon>Viridiplantae</taxon>
        <taxon>Streptophyta</taxon>
        <taxon>Embryophyta</taxon>
        <taxon>Tracheophyta</taxon>
        <taxon>Spermatophyta</taxon>
        <taxon>Magnoliopsida</taxon>
        <taxon>eudicotyledons</taxon>
        <taxon>Gunneridae</taxon>
        <taxon>Pentapetalae</taxon>
        <taxon>asterids</taxon>
        <taxon>lamiids</taxon>
        <taxon>Lamiales</taxon>
        <taxon>Orobanchaceae</taxon>
        <taxon>Buchnereae</taxon>
        <taxon>Striga</taxon>
    </lineage>
</organism>
<keyword evidence="2" id="KW-1185">Reference proteome</keyword>
<dbReference type="Proteomes" id="UP000325081">
    <property type="component" value="Unassembled WGS sequence"/>
</dbReference>
<evidence type="ECO:0000313" key="1">
    <source>
        <dbReference type="EMBL" id="GER25580.1"/>
    </source>
</evidence>
<proteinExistence type="predicted"/>
<dbReference type="AlphaFoldDB" id="A0A5A7NYK5"/>
<comment type="caution">
    <text evidence="1">The sequence shown here is derived from an EMBL/GenBank/DDBJ whole genome shotgun (WGS) entry which is preliminary data.</text>
</comment>
<gene>
    <name evidence="1" type="ORF">STAS_01170</name>
</gene>
<sequence length="262" mass="29096">MQDMTQKLLATPAQVNLVALVPQREIADDAFWNDPVTLAAIDDIMKAVEQREHFREHDEDADDNYNHASGEATAFVIPAVTPGVVIDQQMVETPPVVDAQLGSVDDVRGSPRLNRRIQATSAMKSPYQERAIDVVKKLDGKEKMIVNWIMKNDAADGSSKLVGLAIPDVVDMAWVKGVDEADVGVITMRHMETFKGAVGESWNPQLKVGDKGQTKLMRKRYSYVIACAPNNKLRDINLAEANRFHPVYLAKKQHIETPRPDG</sequence>
<reference evidence="2" key="1">
    <citation type="journal article" date="2019" name="Curr. Biol.">
        <title>Genome Sequence of Striga asiatica Provides Insight into the Evolution of Plant Parasitism.</title>
        <authorList>
            <person name="Yoshida S."/>
            <person name="Kim S."/>
            <person name="Wafula E.K."/>
            <person name="Tanskanen J."/>
            <person name="Kim Y.M."/>
            <person name="Honaas L."/>
            <person name="Yang Z."/>
            <person name="Spallek T."/>
            <person name="Conn C.E."/>
            <person name="Ichihashi Y."/>
            <person name="Cheong K."/>
            <person name="Cui S."/>
            <person name="Der J.P."/>
            <person name="Gundlach H."/>
            <person name="Jiao Y."/>
            <person name="Hori C."/>
            <person name="Ishida J.K."/>
            <person name="Kasahara H."/>
            <person name="Kiba T."/>
            <person name="Kim M.S."/>
            <person name="Koo N."/>
            <person name="Laohavisit A."/>
            <person name="Lee Y.H."/>
            <person name="Lumba S."/>
            <person name="McCourt P."/>
            <person name="Mortimer J.C."/>
            <person name="Mutuku J.M."/>
            <person name="Nomura T."/>
            <person name="Sasaki-Sekimoto Y."/>
            <person name="Seto Y."/>
            <person name="Wang Y."/>
            <person name="Wakatake T."/>
            <person name="Sakakibara H."/>
            <person name="Demura T."/>
            <person name="Yamaguchi S."/>
            <person name="Yoneyama K."/>
            <person name="Manabe R.I."/>
            <person name="Nelson D.C."/>
            <person name="Schulman A.H."/>
            <person name="Timko M.P."/>
            <person name="dePamphilis C.W."/>
            <person name="Choi D."/>
            <person name="Shirasu K."/>
        </authorList>
    </citation>
    <scope>NUCLEOTIDE SEQUENCE [LARGE SCALE GENOMIC DNA]</scope>
    <source>
        <strain evidence="2">cv. UVA1</strain>
    </source>
</reference>
<dbReference type="EMBL" id="BKCP01000336">
    <property type="protein sequence ID" value="GER25580.1"/>
    <property type="molecule type" value="Genomic_DNA"/>
</dbReference>
<protein>
    <submittedName>
        <fullName evidence="1">Iron-chelator utilization protein</fullName>
    </submittedName>
</protein>
<evidence type="ECO:0000313" key="2">
    <source>
        <dbReference type="Proteomes" id="UP000325081"/>
    </source>
</evidence>
<name>A0A5A7NYK5_STRAF</name>